<reference evidence="2" key="1">
    <citation type="submission" date="2022-11" db="UniProtKB">
        <authorList>
            <consortium name="WormBaseParasite"/>
        </authorList>
    </citation>
    <scope>IDENTIFICATION</scope>
</reference>
<organism evidence="1 2">
    <name type="scientific">Panagrolaimus sp. PS1159</name>
    <dbReference type="NCBI Taxonomy" id="55785"/>
    <lineage>
        <taxon>Eukaryota</taxon>
        <taxon>Metazoa</taxon>
        <taxon>Ecdysozoa</taxon>
        <taxon>Nematoda</taxon>
        <taxon>Chromadorea</taxon>
        <taxon>Rhabditida</taxon>
        <taxon>Tylenchina</taxon>
        <taxon>Panagrolaimomorpha</taxon>
        <taxon>Panagrolaimoidea</taxon>
        <taxon>Panagrolaimidae</taxon>
        <taxon>Panagrolaimus</taxon>
    </lineage>
</organism>
<accession>A0AC35FA26</accession>
<evidence type="ECO:0000313" key="2">
    <source>
        <dbReference type="WBParaSite" id="PS1159_v2.g15297.t1"/>
    </source>
</evidence>
<dbReference type="Proteomes" id="UP000887580">
    <property type="component" value="Unplaced"/>
</dbReference>
<dbReference type="WBParaSite" id="PS1159_v2.g15297.t1">
    <property type="protein sequence ID" value="PS1159_v2.g15297.t1"/>
    <property type="gene ID" value="PS1159_v2.g15297"/>
</dbReference>
<proteinExistence type="predicted"/>
<evidence type="ECO:0000313" key="1">
    <source>
        <dbReference type="Proteomes" id="UP000887580"/>
    </source>
</evidence>
<sequence length="321" mass="35533">MLNYWVSFNSKRPIFFPNTQATATVYLETDRTLNARKIDIRVSGIAKTYWNEYYTYFDCNNQARTDTIPYGAEVVYINAYGILWSSQDGTNRLPSGKYQFPFKFDIPLNAPPCIGGGYEYGSVTYRVRTNIDIPWAIDEERFCSFAVYPLVDLNLNPQLAQTAFTIGTEVESNCCSCSSKPCSVEVSIPKSGYIPGETIQLNIKIVNRTSWKITKIEYGIVENLLFTGYTSSAWGGTGAMVKSSSNEVTSKQVEIHSPLNETMAYILIVPSLPPSSSDCPIVSLTYSLFVRVITDAVFSSGPTVSFPLTIGSVAIRNPAAS</sequence>
<name>A0AC35FA26_9BILA</name>
<protein>
    <submittedName>
        <fullName evidence="2">Arrestin C-terminal-like domain-containing protein</fullName>
    </submittedName>
</protein>